<evidence type="ECO:0000313" key="2">
    <source>
        <dbReference type="Proteomes" id="UP000238479"/>
    </source>
</evidence>
<dbReference type="Proteomes" id="UP000238479">
    <property type="component" value="Chromosome 7"/>
</dbReference>
<comment type="caution">
    <text evidence="1">The sequence shown here is derived from an EMBL/GenBank/DDBJ whole genome shotgun (WGS) entry which is preliminary data.</text>
</comment>
<sequence>MSSDFKLEGVKGHEIEDPEVGSPNGIHNILAGRRTMTFSDSAFQVGSYLHRKASMAAYVGAESWWRKFWSSFKVMTA</sequence>
<name>A0A2P6PFN8_ROSCH</name>
<protein>
    <submittedName>
        <fullName evidence="1">Uncharacterized protein</fullName>
    </submittedName>
</protein>
<dbReference type="Gramene" id="PRQ20741">
    <property type="protein sequence ID" value="PRQ20741"/>
    <property type="gene ID" value="RchiOBHm_Chr7g0231431"/>
</dbReference>
<dbReference type="EMBL" id="PDCK01000045">
    <property type="protein sequence ID" value="PRQ20741.1"/>
    <property type="molecule type" value="Genomic_DNA"/>
</dbReference>
<proteinExistence type="predicted"/>
<evidence type="ECO:0000313" key="1">
    <source>
        <dbReference type="EMBL" id="PRQ20741.1"/>
    </source>
</evidence>
<keyword evidence="2" id="KW-1185">Reference proteome</keyword>
<reference evidence="1 2" key="1">
    <citation type="journal article" date="2018" name="Nat. Genet.">
        <title>The Rosa genome provides new insights in the design of modern roses.</title>
        <authorList>
            <person name="Bendahmane M."/>
        </authorList>
    </citation>
    <scope>NUCLEOTIDE SEQUENCE [LARGE SCALE GENOMIC DNA]</scope>
    <source>
        <strain evidence="2">cv. Old Blush</strain>
    </source>
</reference>
<organism evidence="1 2">
    <name type="scientific">Rosa chinensis</name>
    <name type="common">China rose</name>
    <dbReference type="NCBI Taxonomy" id="74649"/>
    <lineage>
        <taxon>Eukaryota</taxon>
        <taxon>Viridiplantae</taxon>
        <taxon>Streptophyta</taxon>
        <taxon>Embryophyta</taxon>
        <taxon>Tracheophyta</taxon>
        <taxon>Spermatophyta</taxon>
        <taxon>Magnoliopsida</taxon>
        <taxon>eudicotyledons</taxon>
        <taxon>Gunneridae</taxon>
        <taxon>Pentapetalae</taxon>
        <taxon>rosids</taxon>
        <taxon>fabids</taxon>
        <taxon>Rosales</taxon>
        <taxon>Rosaceae</taxon>
        <taxon>Rosoideae</taxon>
        <taxon>Rosoideae incertae sedis</taxon>
        <taxon>Rosa</taxon>
    </lineage>
</organism>
<dbReference type="AlphaFoldDB" id="A0A2P6PFN8"/>
<accession>A0A2P6PFN8</accession>
<gene>
    <name evidence="1" type="ORF">RchiOBHm_Chr7g0231431</name>
</gene>